<dbReference type="Proteomes" id="UP001265746">
    <property type="component" value="Unassembled WGS sequence"/>
</dbReference>
<feature type="transmembrane region" description="Helical" evidence="6">
    <location>
        <begin position="124"/>
        <end position="145"/>
    </location>
</feature>
<keyword evidence="3 6" id="KW-0812">Transmembrane</keyword>
<evidence type="ECO:0000256" key="5">
    <source>
        <dbReference type="ARBA" id="ARBA00023136"/>
    </source>
</evidence>
<dbReference type="GO" id="GO:0016020">
    <property type="term" value="C:membrane"/>
    <property type="evidence" value="ECO:0007669"/>
    <property type="project" value="UniProtKB-SubCell"/>
</dbReference>
<dbReference type="Gene3D" id="1.20.1250.20">
    <property type="entry name" value="MFS general substrate transporter like domains"/>
    <property type="match status" value="1"/>
</dbReference>
<dbReference type="InterPro" id="IPR020846">
    <property type="entry name" value="MFS_dom"/>
</dbReference>
<keyword evidence="4 6" id="KW-1133">Transmembrane helix</keyword>
<dbReference type="EMBL" id="JAUJFL010000001">
    <property type="protein sequence ID" value="KAK2615470.1"/>
    <property type="molecule type" value="Genomic_DNA"/>
</dbReference>
<feature type="transmembrane region" description="Helical" evidence="6">
    <location>
        <begin position="211"/>
        <end position="233"/>
    </location>
</feature>
<comment type="similarity">
    <text evidence="2">Belongs to the major facilitator superfamily. Sugar transporter (TC 2.A.1.1) family.</text>
</comment>
<dbReference type="PROSITE" id="PS50850">
    <property type="entry name" value="MFS"/>
    <property type="match status" value="1"/>
</dbReference>
<comment type="subcellular location">
    <subcellularLocation>
        <location evidence="1">Membrane</location>
        <topology evidence="1">Multi-pass membrane protein</topology>
    </subcellularLocation>
</comment>
<feature type="transmembrane region" description="Helical" evidence="6">
    <location>
        <begin position="18"/>
        <end position="39"/>
    </location>
</feature>
<evidence type="ECO:0000256" key="3">
    <source>
        <dbReference type="ARBA" id="ARBA00022692"/>
    </source>
</evidence>
<feature type="transmembrane region" description="Helical" evidence="6">
    <location>
        <begin position="99"/>
        <end position="118"/>
    </location>
</feature>
<keyword evidence="5 6" id="KW-0472">Membrane</keyword>
<evidence type="ECO:0000256" key="6">
    <source>
        <dbReference type="SAM" id="Phobius"/>
    </source>
</evidence>
<dbReference type="PANTHER" id="PTHR48022:SF10">
    <property type="entry name" value="MAJOR FACILITATOR SUPERFAMILY (MFS) PROFILE DOMAIN-CONTAINING PROTEIN"/>
    <property type="match status" value="1"/>
</dbReference>
<protein>
    <recommendedName>
        <fullName evidence="7">Major facilitator superfamily (MFS) profile domain-containing protein</fullName>
    </recommendedName>
</protein>
<feature type="transmembrane region" description="Helical" evidence="6">
    <location>
        <begin position="469"/>
        <end position="487"/>
    </location>
</feature>
<evidence type="ECO:0000256" key="4">
    <source>
        <dbReference type="ARBA" id="ARBA00022989"/>
    </source>
</evidence>
<accession>A0AAD9SUB2</accession>
<name>A0AAD9SUB2_PHOAM</name>
<sequence>MATSIVSREYSMMDHWKCLLSCSVVATTAFLYGMDIIIVDTLQAMPGFLEVFGNRDPTTPTGYNISPIRQQLFGTLVVLGNIISCGSSGLVSHYIGRRASIWVGSVFLTLATVLMMVVDTIGGAYAARFLVGISQGFIYTFFNLYLQECAPARYRGLVLSISGAVLVFGRPFVIEDVSPFMQCPYEKITPGSLTGSIVANYSVKLPGRQQYLIPLGVSLVFSAVFMFGAVFIVPESPRWLLLQNKDDEARRSLKALKPKTESEYDINVELSYMKAAIDEEKRLAQGVTFKDAFRHPVDRRRTMLVIGTALLTPVTGITWHGTYGTYMFQMAGIKKPFEQSVGLAASALGFSIMNTLTITKMGYRRLWLIAGLLICGACNVVMAATYQAHPGSRGSGIVTIAMFHVFNLGYIGMVLTYSRLICGELPSQRLRALTLGFAVGANAIAEWVTNIIAPYFLNPAALGWNAKFAYLWAPGCVLGALWAYLYLPEVKDRRLEEIDEMFLARLPAKKFRQYECVGIGALAVASDSSPSISNVADKKDEVTVIARAVSNSA</sequence>
<feature type="domain" description="Major facilitator superfamily (MFS) profile" evidence="7">
    <location>
        <begin position="21"/>
        <end position="491"/>
    </location>
</feature>
<dbReference type="InterPro" id="IPR005829">
    <property type="entry name" value="Sugar_transporter_CS"/>
</dbReference>
<comment type="caution">
    <text evidence="8">The sequence shown here is derived from an EMBL/GenBank/DDBJ whole genome shotgun (WGS) entry which is preliminary data.</text>
</comment>
<dbReference type="AlphaFoldDB" id="A0AAD9SUB2"/>
<evidence type="ECO:0000313" key="8">
    <source>
        <dbReference type="EMBL" id="KAK2615470.1"/>
    </source>
</evidence>
<dbReference type="Pfam" id="PF00083">
    <property type="entry name" value="Sugar_tr"/>
    <property type="match status" value="2"/>
</dbReference>
<dbReference type="PROSITE" id="PS00217">
    <property type="entry name" value="SUGAR_TRANSPORT_2"/>
    <property type="match status" value="1"/>
</dbReference>
<feature type="transmembrane region" description="Helical" evidence="6">
    <location>
        <begin position="157"/>
        <end position="174"/>
    </location>
</feature>
<feature type="transmembrane region" description="Helical" evidence="6">
    <location>
        <begin position="341"/>
        <end position="359"/>
    </location>
</feature>
<dbReference type="PANTHER" id="PTHR48022">
    <property type="entry name" value="PLASTIDIC GLUCOSE TRANSPORTER 4"/>
    <property type="match status" value="1"/>
</dbReference>
<evidence type="ECO:0000259" key="7">
    <source>
        <dbReference type="PROSITE" id="PS50850"/>
    </source>
</evidence>
<evidence type="ECO:0000313" key="9">
    <source>
        <dbReference type="Proteomes" id="UP001265746"/>
    </source>
</evidence>
<feature type="transmembrane region" description="Helical" evidence="6">
    <location>
        <begin position="397"/>
        <end position="420"/>
    </location>
</feature>
<feature type="transmembrane region" description="Helical" evidence="6">
    <location>
        <begin position="366"/>
        <end position="385"/>
    </location>
</feature>
<gene>
    <name evidence="8" type="ORF">N8I77_002221</name>
</gene>
<evidence type="ECO:0000256" key="2">
    <source>
        <dbReference type="ARBA" id="ARBA00010992"/>
    </source>
</evidence>
<feature type="transmembrane region" description="Helical" evidence="6">
    <location>
        <begin position="303"/>
        <end position="321"/>
    </location>
</feature>
<dbReference type="InterPro" id="IPR036259">
    <property type="entry name" value="MFS_trans_sf"/>
</dbReference>
<organism evidence="8 9">
    <name type="scientific">Phomopsis amygdali</name>
    <name type="common">Fusicoccum amygdali</name>
    <dbReference type="NCBI Taxonomy" id="1214568"/>
    <lineage>
        <taxon>Eukaryota</taxon>
        <taxon>Fungi</taxon>
        <taxon>Dikarya</taxon>
        <taxon>Ascomycota</taxon>
        <taxon>Pezizomycotina</taxon>
        <taxon>Sordariomycetes</taxon>
        <taxon>Sordariomycetidae</taxon>
        <taxon>Diaporthales</taxon>
        <taxon>Diaporthaceae</taxon>
        <taxon>Diaporthe</taxon>
    </lineage>
</organism>
<dbReference type="InterPro" id="IPR005828">
    <property type="entry name" value="MFS_sugar_transport-like"/>
</dbReference>
<dbReference type="InterPro" id="IPR050360">
    <property type="entry name" value="MFS_Sugar_Transporters"/>
</dbReference>
<evidence type="ECO:0000256" key="1">
    <source>
        <dbReference type="ARBA" id="ARBA00004141"/>
    </source>
</evidence>
<proteinExistence type="inferred from homology"/>
<dbReference type="GO" id="GO:0005351">
    <property type="term" value="F:carbohydrate:proton symporter activity"/>
    <property type="evidence" value="ECO:0007669"/>
    <property type="project" value="TreeGrafter"/>
</dbReference>
<dbReference type="SUPFAM" id="SSF103473">
    <property type="entry name" value="MFS general substrate transporter"/>
    <property type="match status" value="1"/>
</dbReference>
<feature type="transmembrane region" description="Helical" evidence="6">
    <location>
        <begin position="432"/>
        <end position="457"/>
    </location>
</feature>
<feature type="transmembrane region" description="Helical" evidence="6">
    <location>
        <begin position="72"/>
        <end position="92"/>
    </location>
</feature>
<keyword evidence="9" id="KW-1185">Reference proteome</keyword>
<reference evidence="8" key="1">
    <citation type="submission" date="2023-06" db="EMBL/GenBank/DDBJ databases">
        <authorList>
            <person name="Noh H."/>
        </authorList>
    </citation>
    <scope>NUCLEOTIDE SEQUENCE</scope>
    <source>
        <strain evidence="8">DUCC20226</strain>
    </source>
</reference>